<evidence type="ECO:0000256" key="7">
    <source>
        <dbReference type="PIRSR" id="PIRSR601952-1"/>
    </source>
</evidence>
<keyword evidence="4" id="KW-0378">Hydrolase</keyword>
<feature type="active site" description="Phosphoserine intermediate" evidence="7">
    <location>
        <position position="74"/>
    </location>
</feature>
<keyword evidence="6 8" id="KW-0460">Magnesium</keyword>
<dbReference type="PANTHER" id="PTHR11596">
    <property type="entry name" value="ALKALINE PHOSPHATASE"/>
    <property type="match status" value="1"/>
</dbReference>
<dbReference type="Gene3D" id="3.40.720.10">
    <property type="entry name" value="Alkaline Phosphatase, subunit A"/>
    <property type="match status" value="1"/>
</dbReference>
<evidence type="ECO:0000256" key="9">
    <source>
        <dbReference type="RuleBase" id="RU003946"/>
    </source>
</evidence>
<evidence type="ECO:0000313" key="10">
    <source>
        <dbReference type="EMBL" id="PWJ95625.1"/>
    </source>
</evidence>
<reference evidence="10 11" key="1">
    <citation type="submission" date="2018-05" db="EMBL/GenBank/DDBJ databases">
        <title>Genomic Encyclopedia of Type Strains, Phase IV (KMG-IV): sequencing the most valuable type-strain genomes for metagenomic binning, comparative biology and taxonomic classification.</title>
        <authorList>
            <person name="Goeker M."/>
        </authorList>
    </citation>
    <scope>NUCLEOTIDE SEQUENCE [LARGE SCALE GENOMIC DNA]</scope>
    <source>
        <strain evidence="10 11">DSM 24906</strain>
    </source>
</reference>
<feature type="binding site" evidence="8">
    <location>
        <position position="249"/>
    </location>
    <ligand>
        <name>Mg(2+)</name>
        <dbReference type="ChEBI" id="CHEBI:18420"/>
    </ligand>
</feature>
<comment type="similarity">
    <text evidence="1 9">Belongs to the alkaline phosphatase family.</text>
</comment>
<gene>
    <name evidence="10" type="ORF">C7380_10439</name>
</gene>
<dbReference type="InterPro" id="IPR001952">
    <property type="entry name" value="Alkaline_phosphatase"/>
</dbReference>
<dbReference type="InterPro" id="IPR018299">
    <property type="entry name" value="Alkaline_phosphatase_AS"/>
</dbReference>
<protein>
    <submittedName>
        <fullName evidence="10">Alkaline phosphatase</fullName>
    </submittedName>
</protein>
<evidence type="ECO:0000256" key="1">
    <source>
        <dbReference type="ARBA" id="ARBA00005984"/>
    </source>
</evidence>
<keyword evidence="5 8" id="KW-0862">Zinc</keyword>
<dbReference type="GO" id="GO:0046872">
    <property type="term" value="F:metal ion binding"/>
    <property type="evidence" value="ECO:0007669"/>
    <property type="project" value="UniProtKB-KW"/>
</dbReference>
<feature type="binding site" evidence="8">
    <location>
        <position position="30"/>
    </location>
    <ligand>
        <name>Zn(2+)</name>
        <dbReference type="ChEBI" id="CHEBI:29105"/>
        <label>2</label>
    </ligand>
</feature>
<evidence type="ECO:0000256" key="4">
    <source>
        <dbReference type="ARBA" id="ARBA00022801"/>
    </source>
</evidence>
<dbReference type="SMART" id="SM00098">
    <property type="entry name" value="alkPPc"/>
    <property type="match status" value="1"/>
</dbReference>
<dbReference type="CDD" id="cd16012">
    <property type="entry name" value="ALP"/>
    <property type="match status" value="1"/>
</dbReference>
<feature type="binding site" evidence="8">
    <location>
        <position position="125"/>
    </location>
    <ligand>
        <name>Mg(2+)</name>
        <dbReference type="ChEBI" id="CHEBI:18420"/>
    </ligand>
</feature>
<sequence length="359" mass="40546">MKKFLSLIIILSLMIVSYAKPKNVIVIMGDGMGYNHVLLSELLCQANNLEIATKNFQVASLVRNDTLDNVVTDSGAAATAFFCGEKTKLQYVGMDKEQKSLDSLGRILKREGYKVGLITNTRYYDATPAGIYAHAHRRDTEKITKDLVSSNFMDFFVAGGFEKLGVNPFTMKPKKDSELKKINENGYKVYGNNYELLFDSNQERFMAFVAPGDKNFENELITGELPFIDVVEKTVEKIKDDQPLFMFVEAGRIDDASHINNTEAVKSELLMFQKIVNYLTKEFNPEETLFIIFADHETGGLSIFSSTVDGSDITIKWNHTDHTGTYVPFLTYGNSKDIFPKQMHLENVKDVLLKTLEVE</sequence>
<comment type="caution">
    <text evidence="10">The sequence shown here is derived from an EMBL/GenBank/DDBJ whole genome shotgun (WGS) entry which is preliminary data.</text>
</comment>
<keyword evidence="3 8" id="KW-0479">Metal-binding</keyword>
<proteinExistence type="inferred from homology"/>
<dbReference type="Proteomes" id="UP000245921">
    <property type="component" value="Unassembled WGS sequence"/>
</dbReference>
<accession>A0AA45C7U2</accession>
<comment type="cofactor">
    <cofactor evidence="8">
        <name>Mg(2+)</name>
        <dbReference type="ChEBI" id="CHEBI:18420"/>
    </cofactor>
    <text evidence="8">Binds 1 Mg(2+) ion.</text>
</comment>
<dbReference type="PRINTS" id="PR00113">
    <property type="entry name" value="ALKPHPHTASE"/>
</dbReference>
<dbReference type="EMBL" id="QGGI01000004">
    <property type="protein sequence ID" value="PWJ95625.1"/>
    <property type="molecule type" value="Genomic_DNA"/>
</dbReference>
<dbReference type="InterPro" id="IPR017850">
    <property type="entry name" value="Alkaline_phosphatase_core_sf"/>
</dbReference>
<feature type="binding site" evidence="8">
    <location>
        <position position="30"/>
    </location>
    <ligand>
        <name>Mg(2+)</name>
        <dbReference type="ChEBI" id="CHEBI:18420"/>
    </ligand>
</feature>
<feature type="binding site" evidence="8">
    <location>
        <position position="254"/>
    </location>
    <ligand>
        <name>Zn(2+)</name>
        <dbReference type="ChEBI" id="CHEBI:29105"/>
        <label>2</label>
    </ligand>
</feature>
<feature type="binding site" evidence="8">
    <location>
        <position position="295"/>
    </location>
    <ligand>
        <name>Zn(2+)</name>
        <dbReference type="ChEBI" id="CHEBI:29105"/>
        <label>2</label>
    </ligand>
</feature>
<evidence type="ECO:0000256" key="8">
    <source>
        <dbReference type="PIRSR" id="PIRSR601952-2"/>
    </source>
</evidence>
<organism evidence="10 11">
    <name type="scientific">Oceanotoga teriensis</name>
    <dbReference type="NCBI Taxonomy" id="515440"/>
    <lineage>
        <taxon>Bacteria</taxon>
        <taxon>Thermotogati</taxon>
        <taxon>Thermotogota</taxon>
        <taxon>Thermotogae</taxon>
        <taxon>Petrotogales</taxon>
        <taxon>Petrotogaceae</taxon>
        <taxon>Oceanotoga</taxon>
    </lineage>
</organism>
<dbReference type="AlphaFoldDB" id="A0AA45C7U2"/>
<evidence type="ECO:0000256" key="2">
    <source>
        <dbReference type="ARBA" id="ARBA00022553"/>
    </source>
</evidence>
<comment type="cofactor">
    <cofactor evidence="8">
        <name>Zn(2+)</name>
        <dbReference type="ChEBI" id="CHEBI:29105"/>
    </cofactor>
    <text evidence="8">Binds 2 Zn(2+) ions.</text>
</comment>
<dbReference type="SUPFAM" id="SSF53649">
    <property type="entry name" value="Alkaline phosphatase-like"/>
    <property type="match status" value="1"/>
</dbReference>
<feature type="binding site" evidence="8">
    <location>
        <position position="258"/>
    </location>
    <ligand>
        <name>Zn(2+)</name>
        <dbReference type="ChEBI" id="CHEBI:29105"/>
        <label>2</label>
    </ligand>
</feature>
<keyword evidence="11" id="KW-1185">Reference proteome</keyword>
<feature type="binding site" evidence="8">
    <location>
        <position position="296"/>
    </location>
    <ligand>
        <name>Zn(2+)</name>
        <dbReference type="ChEBI" id="CHEBI:29105"/>
        <label>2</label>
    </ligand>
</feature>
<keyword evidence="2" id="KW-0597">Phosphoprotein</keyword>
<evidence type="ECO:0000256" key="6">
    <source>
        <dbReference type="ARBA" id="ARBA00022842"/>
    </source>
</evidence>
<evidence type="ECO:0000256" key="3">
    <source>
        <dbReference type="ARBA" id="ARBA00022723"/>
    </source>
</evidence>
<dbReference type="PANTHER" id="PTHR11596:SF5">
    <property type="entry name" value="ALKALINE PHOSPHATASE"/>
    <property type="match status" value="1"/>
</dbReference>
<dbReference type="Pfam" id="PF00245">
    <property type="entry name" value="Alk_phosphatase"/>
    <property type="match status" value="1"/>
</dbReference>
<feature type="binding site" evidence="8">
    <location>
        <position position="127"/>
    </location>
    <ligand>
        <name>Mg(2+)</name>
        <dbReference type="ChEBI" id="CHEBI:18420"/>
    </ligand>
</feature>
<evidence type="ECO:0000313" key="11">
    <source>
        <dbReference type="Proteomes" id="UP000245921"/>
    </source>
</evidence>
<name>A0AA45C7U2_9BACT</name>
<dbReference type="PROSITE" id="PS00123">
    <property type="entry name" value="ALKALINE_PHOSPHATASE"/>
    <property type="match status" value="1"/>
</dbReference>
<dbReference type="RefSeq" id="WP_109604163.1">
    <property type="nucleotide sequence ID" value="NZ_QGGI01000004.1"/>
</dbReference>
<dbReference type="GO" id="GO:0004035">
    <property type="term" value="F:alkaline phosphatase activity"/>
    <property type="evidence" value="ECO:0007669"/>
    <property type="project" value="TreeGrafter"/>
</dbReference>
<evidence type="ECO:0000256" key="5">
    <source>
        <dbReference type="ARBA" id="ARBA00022833"/>
    </source>
</evidence>